<proteinExistence type="inferred from homology"/>
<feature type="disulfide bond" evidence="5">
    <location>
        <begin position="356"/>
        <end position="398"/>
    </location>
</feature>
<feature type="domain" description="Peptidase A1" evidence="8">
    <location>
        <begin position="110"/>
        <end position="435"/>
    </location>
</feature>
<dbReference type="GO" id="GO:0004190">
    <property type="term" value="F:aspartic-type endopeptidase activity"/>
    <property type="evidence" value="ECO:0007669"/>
    <property type="project" value="UniProtKB-KW"/>
</dbReference>
<dbReference type="Pfam" id="PF00026">
    <property type="entry name" value="Asp"/>
    <property type="match status" value="1"/>
</dbReference>
<sequence>MKVILEKRPVRSLGNPNEDMHSMRRHLTDGSVVEDKNLKSSNVKNIKSLGSTDVVGKNADKNLRGEFSDLIVTDDTNMDPTFWEESQLDLAEEHGVDAKLLLTDYFNNQYVGQIGLGEPAQTLSVVFDTGSSDLWIPGRGCSQCGDHATFDKTRSLTYSMIVDSSEEPRPFEVDYGSGKVTGYRAMDNLDVGGLKCEGVYFGEVTYEDELIRKFIMDGIAGLGFRGLAMVTKPTILELVFQQNPTVPEVFSVYLSNNPRDHDKPSHLWFGGYDLSIVSENATWHYTPVIRRSYGDFKYWTVKMYGLQVLSNGGLDVKADMCSSGCYAIVDTGTSGIAIPELYYYEVVNYITEGLHCRGITCYNVQVSDFPDLTFYLAPDNELPLRAADYVTCSRWGECVFKIQPSYGGAYWILGDVFMEAYYTLFDVENMRVGFACDGTCTGGDWHGKGGFLELEEAQEWLKFTFLGLLVLSLSTIVYLVSSFAPSIYMKNKGYSHVPSAAEQPRDTLKSEIIHDEDS</sequence>
<evidence type="ECO:0000256" key="4">
    <source>
        <dbReference type="PIRSR" id="PIRSR601461-1"/>
    </source>
</evidence>
<comment type="similarity">
    <text evidence="1 6">Belongs to the peptidase A1 family.</text>
</comment>
<dbReference type="Gene3D" id="2.40.70.10">
    <property type="entry name" value="Acid Proteases"/>
    <property type="match status" value="2"/>
</dbReference>
<evidence type="ECO:0000256" key="1">
    <source>
        <dbReference type="ARBA" id="ARBA00007447"/>
    </source>
</evidence>
<evidence type="ECO:0000256" key="2">
    <source>
        <dbReference type="ARBA" id="ARBA00022670"/>
    </source>
</evidence>
<evidence type="ECO:0000256" key="6">
    <source>
        <dbReference type="RuleBase" id="RU000454"/>
    </source>
</evidence>
<dbReference type="PANTHER" id="PTHR47966:SF51">
    <property type="entry name" value="BETA-SITE APP-CLEAVING ENZYME, ISOFORM A-RELATED"/>
    <property type="match status" value="1"/>
</dbReference>
<name>A0A7S4DAX8_HETAK</name>
<dbReference type="InterPro" id="IPR033121">
    <property type="entry name" value="PEPTIDASE_A1"/>
</dbReference>
<dbReference type="FunFam" id="2.40.70.10:FF:000008">
    <property type="entry name" value="Cathepsin D"/>
    <property type="match status" value="1"/>
</dbReference>
<dbReference type="InterPro" id="IPR001461">
    <property type="entry name" value="Aspartic_peptidase_A1"/>
</dbReference>
<protein>
    <recommendedName>
        <fullName evidence="8">Peptidase A1 domain-containing protein</fullName>
    </recommendedName>
</protein>
<keyword evidence="3 6" id="KW-0064">Aspartyl protease</keyword>
<organism evidence="9">
    <name type="scientific">Heterosigma akashiwo</name>
    <name type="common">Chromophytic alga</name>
    <name type="synonym">Heterosigma carterae</name>
    <dbReference type="NCBI Taxonomy" id="2829"/>
    <lineage>
        <taxon>Eukaryota</taxon>
        <taxon>Sar</taxon>
        <taxon>Stramenopiles</taxon>
        <taxon>Ochrophyta</taxon>
        <taxon>Raphidophyceae</taxon>
        <taxon>Chattonellales</taxon>
        <taxon>Chattonellaceae</taxon>
        <taxon>Heterosigma</taxon>
    </lineage>
</organism>
<dbReference type="PROSITE" id="PS00141">
    <property type="entry name" value="ASP_PROTEASE"/>
    <property type="match status" value="1"/>
</dbReference>
<keyword evidence="5" id="KW-1015">Disulfide bond</keyword>
<evidence type="ECO:0000259" key="8">
    <source>
        <dbReference type="PROSITE" id="PS51767"/>
    </source>
</evidence>
<dbReference type="EMBL" id="HBIU01038512">
    <property type="protein sequence ID" value="CAE0638817.1"/>
    <property type="molecule type" value="Transcribed_RNA"/>
</dbReference>
<evidence type="ECO:0000256" key="5">
    <source>
        <dbReference type="PIRSR" id="PIRSR601461-2"/>
    </source>
</evidence>
<evidence type="ECO:0000256" key="3">
    <source>
        <dbReference type="ARBA" id="ARBA00022750"/>
    </source>
</evidence>
<keyword evidence="2 6" id="KW-0645">Protease</keyword>
<keyword evidence="6" id="KW-0378">Hydrolase</keyword>
<dbReference type="PRINTS" id="PR00792">
    <property type="entry name" value="PEPSIN"/>
</dbReference>
<keyword evidence="7" id="KW-0472">Membrane</keyword>
<feature type="active site" evidence="4">
    <location>
        <position position="330"/>
    </location>
</feature>
<feature type="transmembrane region" description="Helical" evidence="7">
    <location>
        <begin position="460"/>
        <end position="480"/>
    </location>
</feature>
<evidence type="ECO:0000313" key="9">
    <source>
        <dbReference type="EMBL" id="CAE0638817.1"/>
    </source>
</evidence>
<dbReference type="InterPro" id="IPR021109">
    <property type="entry name" value="Peptidase_aspartic_dom_sf"/>
</dbReference>
<dbReference type="CDD" id="cd05471">
    <property type="entry name" value="pepsin_like"/>
    <property type="match status" value="1"/>
</dbReference>
<dbReference type="AlphaFoldDB" id="A0A7S4DAX8"/>
<evidence type="ECO:0000256" key="7">
    <source>
        <dbReference type="SAM" id="Phobius"/>
    </source>
</evidence>
<reference evidence="9" key="1">
    <citation type="submission" date="2021-01" db="EMBL/GenBank/DDBJ databases">
        <authorList>
            <person name="Corre E."/>
            <person name="Pelletier E."/>
            <person name="Niang G."/>
            <person name="Scheremetjew M."/>
            <person name="Finn R."/>
            <person name="Kale V."/>
            <person name="Holt S."/>
            <person name="Cochrane G."/>
            <person name="Meng A."/>
            <person name="Brown T."/>
            <person name="Cohen L."/>
        </authorList>
    </citation>
    <scope>NUCLEOTIDE SEQUENCE</scope>
    <source>
        <strain evidence="9">CCMP3107</strain>
    </source>
</reference>
<dbReference type="GO" id="GO:0006508">
    <property type="term" value="P:proteolysis"/>
    <property type="evidence" value="ECO:0007669"/>
    <property type="project" value="UniProtKB-KW"/>
</dbReference>
<dbReference type="InterPro" id="IPR034164">
    <property type="entry name" value="Pepsin-like_dom"/>
</dbReference>
<dbReference type="PANTHER" id="PTHR47966">
    <property type="entry name" value="BETA-SITE APP-CLEAVING ENZYME, ISOFORM A-RELATED"/>
    <property type="match status" value="1"/>
</dbReference>
<keyword evidence="7" id="KW-1133">Transmembrane helix</keyword>
<accession>A0A7S4DAX8</accession>
<keyword evidence="7" id="KW-0812">Transmembrane</keyword>
<dbReference type="InterPro" id="IPR001969">
    <property type="entry name" value="Aspartic_peptidase_AS"/>
</dbReference>
<dbReference type="PROSITE" id="PS51767">
    <property type="entry name" value="PEPTIDASE_A1"/>
    <property type="match status" value="1"/>
</dbReference>
<gene>
    <name evidence="9" type="ORF">HAKA00212_LOCUS17602</name>
</gene>
<feature type="active site" evidence="4">
    <location>
        <position position="128"/>
    </location>
</feature>
<dbReference type="SUPFAM" id="SSF50630">
    <property type="entry name" value="Acid proteases"/>
    <property type="match status" value="1"/>
</dbReference>